<accession>A0A6J7SG69</accession>
<dbReference type="EMBL" id="CAFBPZ010000062">
    <property type="protein sequence ID" value="CAB5039468.1"/>
    <property type="molecule type" value="Genomic_DNA"/>
</dbReference>
<evidence type="ECO:0000313" key="1">
    <source>
        <dbReference type="EMBL" id="CAB5039468.1"/>
    </source>
</evidence>
<name>A0A6J7SG69_9ZZZZ</name>
<gene>
    <name evidence="1" type="ORF">UFOPK4237_00993</name>
</gene>
<organism evidence="1">
    <name type="scientific">freshwater metagenome</name>
    <dbReference type="NCBI Taxonomy" id="449393"/>
    <lineage>
        <taxon>unclassified sequences</taxon>
        <taxon>metagenomes</taxon>
        <taxon>ecological metagenomes</taxon>
    </lineage>
</organism>
<reference evidence="1" key="1">
    <citation type="submission" date="2020-05" db="EMBL/GenBank/DDBJ databases">
        <authorList>
            <person name="Chiriac C."/>
            <person name="Salcher M."/>
            <person name="Ghai R."/>
            <person name="Kavagutti S V."/>
        </authorList>
    </citation>
    <scope>NUCLEOTIDE SEQUENCE</scope>
</reference>
<protein>
    <submittedName>
        <fullName evidence="1">Unannotated protein</fullName>
    </submittedName>
</protein>
<dbReference type="AlphaFoldDB" id="A0A6J7SG69"/>
<sequence>MVAVTDTPDAICFVYNIDNFKGRAAFCVSVCRLFLCNHETLIGEFNGQSLVQEGHLLETSSQGGEVKGGGFKDFVISPEGDGGAGVISGFIFGKFGLWNTVHVGLAIDRFVAAHFNIKLLGKCIHYRDAHAV</sequence>
<proteinExistence type="predicted"/>